<feature type="region of interest" description="Disordered" evidence="1">
    <location>
        <begin position="363"/>
        <end position="382"/>
    </location>
</feature>
<reference evidence="3 4" key="1">
    <citation type="submission" date="2024-01" db="EMBL/GenBank/DDBJ databases">
        <title>The complete chloroplast genome sequence of Lithospermum erythrorhizon: insights into the phylogenetic relationship among Boraginaceae species and the maternal lineages of purple gromwells.</title>
        <authorList>
            <person name="Okada T."/>
            <person name="Watanabe K."/>
        </authorList>
    </citation>
    <scope>NUCLEOTIDE SEQUENCE [LARGE SCALE GENOMIC DNA]</scope>
</reference>
<evidence type="ECO:0000313" key="3">
    <source>
        <dbReference type="EMBL" id="GAA0138773.1"/>
    </source>
</evidence>
<feature type="domain" description="Reverse transcriptase Ty1/copia-type" evidence="2">
    <location>
        <begin position="71"/>
        <end position="147"/>
    </location>
</feature>
<dbReference type="SUPFAM" id="SSF56672">
    <property type="entry name" value="DNA/RNA polymerases"/>
    <property type="match status" value="1"/>
</dbReference>
<dbReference type="CDD" id="cd09272">
    <property type="entry name" value="RNase_HI_RT_Ty1"/>
    <property type="match status" value="1"/>
</dbReference>
<dbReference type="EMBL" id="BAABME010000035">
    <property type="protein sequence ID" value="GAA0138773.1"/>
    <property type="molecule type" value="Genomic_DNA"/>
</dbReference>
<dbReference type="Proteomes" id="UP001454036">
    <property type="component" value="Unassembled WGS sequence"/>
</dbReference>
<proteinExistence type="predicted"/>
<keyword evidence="3" id="KW-0675">Receptor</keyword>
<dbReference type="AlphaFoldDB" id="A0AAV3NII8"/>
<dbReference type="Pfam" id="PF07727">
    <property type="entry name" value="RVT_2"/>
    <property type="match status" value="1"/>
</dbReference>
<accession>A0AAV3NII8</accession>
<keyword evidence="3" id="KW-0812">Transmembrane</keyword>
<sequence>MNKEINTLTTNSTWEFLPLPPGKRTISCKWIYKVKLKADGTIERYKASCPYMKRCICNLQKAFKLQQALLYNAQGTIIVTVSVDDIVITGSNSEDITALNAYLDQQFIIKDLGKLHFFLGFEVQSTADSLFMTQIKFTHELLEDSGLQFPTSNSKGYLTPLPSNSKLSHTEGPLLADVEYYRSMVGKLNFLTNTRPDLSFAVQMLSQFMQSPREPHLQALIHLLNYVSNIATQGIILKGSNKLSLEAYSDWTACPHTRRSITGYLVTVGGSPISWKSKKQSTISRSSAEAEYRAMTQTVAEVTWLVRLLADLGVTDLLPVTLHCDNNSALHIARNSVADVLTKILPSAQHEYPLSKLGVSSQPPACAGGGGVDPTSDTWQPS</sequence>
<dbReference type="PANTHER" id="PTHR11439:SF469">
    <property type="entry name" value="REVERSE TRANSCRIPTASE TY1_COPIA-TYPE DOMAIN-CONTAINING PROTEIN"/>
    <property type="match status" value="1"/>
</dbReference>
<evidence type="ECO:0000256" key="1">
    <source>
        <dbReference type="SAM" id="MobiDB-lite"/>
    </source>
</evidence>
<dbReference type="InterPro" id="IPR043502">
    <property type="entry name" value="DNA/RNA_pol_sf"/>
</dbReference>
<keyword evidence="4" id="KW-1185">Reference proteome</keyword>
<comment type="caution">
    <text evidence="3">The sequence shown here is derived from an EMBL/GenBank/DDBJ whole genome shotgun (WGS) entry which is preliminary data.</text>
</comment>
<evidence type="ECO:0000313" key="4">
    <source>
        <dbReference type="Proteomes" id="UP001454036"/>
    </source>
</evidence>
<protein>
    <submittedName>
        <fullName evidence="3">Transmembrane signal receptor</fullName>
    </submittedName>
</protein>
<dbReference type="InterPro" id="IPR013103">
    <property type="entry name" value="RVT_2"/>
</dbReference>
<dbReference type="PANTHER" id="PTHR11439">
    <property type="entry name" value="GAG-POL-RELATED RETROTRANSPOSON"/>
    <property type="match status" value="1"/>
</dbReference>
<organism evidence="3 4">
    <name type="scientific">Lithospermum erythrorhizon</name>
    <name type="common">Purple gromwell</name>
    <name type="synonym">Lithospermum officinale var. erythrorhizon</name>
    <dbReference type="NCBI Taxonomy" id="34254"/>
    <lineage>
        <taxon>Eukaryota</taxon>
        <taxon>Viridiplantae</taxon>
        <taxon>Streptophyta</taxon>
        <taxon>Embryophyta</taxon>
        <taxon>Tracheophyta</taxon>
        <taxon>Spermatophyta</taxon>
        <taxon>Magnoliopsida</taxon>
        <taxon>eudicotyledons</taxon>
        <taxon>Gunneridae</taxon>
        <taxon>Pentapetalae</taxon>
        <taxon>asterids</taxon>
        <taxon>lamiids</taxon>
        <taxon>Boraginales</taxon>
        <taxon>Boraginaceae</taxon>
        <taxon>Boraginoideae</taxon>
        <taxon>Lithospermeae</taxon>
        <taxon>Lithospermum</taxon>
    </lineage>
</organism>
<keyword evidence="3" id="KW-0472">Membrane</keyword>
<gene>
    <name evidence="3" type="ORF">LIER_00457</name>
</gene>
<evidence type="ECO:0000259" key="2">
    <source>
        <dbReference type="Pfam" id="PF07727"/>
    </source>
</evidence>
<name>A0AAV3NII8_LITER</name>